<proteinExistence type="predicted"/>
<dbReference type="RefSeq" id="WP_344798993.1">
    <property type="nucleotide sequence ID" value="NZ_BAABBN010000007.1"/>
</dbReference>
<dbReference type="Proteomes" id="UP001501565">
    <property type="component" value="Unassembled WGS sequence"/>
</dbReference>
<keyword evidence="2" id="KW-1185">Reference proteome</keyword>
<dbReference type="EMBL" id="BAABBN010000007">
    <property type="protein sequence ID" value="GAA3928501.1"/>
    <property type="molecule type" value="Genomic_DNA"/>
</dbReference>
<dbReference type="Gene3D" id="3.80.10.10">
    <property type="entry name" value="Ribonuclease Inhibitor"/>
    <property type="match status" value="1"/>
</dbReference>
<accession>A0ABP7MRZ5</accession>
<comment type="caution">
    <text evidence="1">The sequence shown here is derived from an EMBL/GenBank/DDBJ whole genome shotgun (WGS) entry which is preliminary data.</text>
</comment>
<dbReference type="InterPro" id="IPR032675">
    <property type="entry name" value="LRR_dom_sf"/>
</dbReference>
<evidence type="ECO:0000313" key="1">
    <source>
        <dbReference type="EMBL" id="GAA3928501.1"/>
    </source>
</evidence>
<organism evidence="1 2">
    <name type="scientific">Litoribacillus peritrichatus</name>
    <dbReference type="NCBI Taxonomy" id="718191"/>
    <lineage>
        <taxon>Bacteria</taxon>
        <taxon>Pseudomonadati</taxon>
        <taxon>Pseudomonadota</taxon>
        <taxon>Gammaproteobacteria</taxon>
        <taxon>Oceanospirillales</taxon>
        <taxon>Oceanospirillaceae</taxon>
        <taxon>Litoribacillus</taxon>
    </lineage>
</organism>
<name>A0ABP7MRZ5_9GAMM</name>
<reference evidence="2" key="1">
    <citation type="journal article" date="2019" name="Int. J. Syst. Evol. Microbiol.">
        <title>The Global Catalogue of Microorganisms (GCM) 10K type strain sequencing project: providing services to taxonomists for standard genome sequencing and annotation.</title>
        <authorList>
            <consortium name="The Broad Institute Genomics Platform"/>
            <consortium name="The Broad Institute Genome Sequencing Center for Infectious Disease"/>
            <person name="Wu L."/>
            <person name="Ma J."/>
        </authorList>
    </citation>
    <scope>NUCLEOTIDE SEQUENCE [LARGE SCALE GENOMIC DNA]</scope>
    <source>
        <strain evidence="2">JCM 17551</strain>
    </source>
</reference>
<sequence length="301" mass="34357">MSELKISDITLLNEQEKNRLITSEGLTYASEVRKLILNGCEATPDLFPNITRLELSCSPFQQLDLSQNTRLTQLELTDCNELDGISFGDQCPLRSLTIRWCENLSRLDIASLSELRVLELEECEQLSSIEFGEDSPVKNFTRRNMMSLPWLDLKLTPKLTGLSIIDEVVEKIEGFNLQHSKTLQSLCVSIEELDTELNFSCQSLLELSLSAYHAESLNLTECPKLSRLELVFSETIESLNLEIHNQLSDLIIEDYDALKSITLHPESKLRYIKIKNCDDLQEITHLQMMDDGEKDIRVSLD</sequence>
<gene>
    <name evidence="1" type="ORF">GCM10022277_26250</name>
</gene>
<dbReference type="SUPFAM" id="SSF52058">
    <property type="entry name" value="L domain-like"/>
    <property type="match status" value="1"/>
</dbReference>
<evidence type="ECO:0008006" key="3">
    <source>
        <dbReference type="Google" id="ProtNLM"/>
    </source>
</evidence>
<protein>
    <recommendedName>
        <fullName evidence="3">Leucine-rich repeat domain-containing protein</fullName>
    </recommendedName>
</protein>
<evidence type="ECO:0000313" key="2">
    <source>
        <dbReference type="Proteomes" id="UP001501565"/>
    </source>
</evidence>